<keyword evidence="2" id="KW-0812">Transmembrane</keyword>
<name>A0AB39M0N1_9ACTN</name>
<evidence type="ECO:0000313" key="3">
    <source>
        <dbReference type="EMBL" id="XDP99653.1"/>
    </source>
</evidence>
<protein>
    <recommendedName>
        <fullName evidence="4">Anti-sigma factor</fullName>
    </recommendedName>
</protein>
<reference evidence="3" key="1">
    <citation type="submission" date="2024-07" db="EMBL/GenBank/DDBJ databases">
        <authorList>
            <person name="Yu S.T."/>
        </authorList>
    </citation>
    <scope>NUCLEOTIDE SEQUENCE</scope>
    <source>
        <strain evidence="3">R08</strain>
    </source>
</reference>
<evidence type="ECO:0000256" key="2">
    <source>
        <dbReference type="SAM" id="Phobius"/>
    </source>
</evidence>
<keyword evidence="2" id="KW-1133">Transmembrane helix</keyword>
<proteinExistence type="predicted"/>
<feature type="compositionally biased region" description="Low complexity" evidence="1">
    <location>
        <begin position="116"/>
        <end position="132"/>
    </location>
</feature>
<dbReference type="RefSeq" id="WP_369186707.1">
    <property type="nucleotide sequence ID" value="NZ_CP163431.1"/>
</dbReference>
<evidence type="ECO:0000256" key="1">
    <source>
        <dbReference type="SAM" id="MobiDB-lite"/>
    </source>
</evidence>
<organism evidence="3">
    <name type="scientific">Streptomyces sp. R08</name>
    <dbReference type="NCBI Taxonomy" id="3238624"/>
    <lineage>
        <taxon>Bacteria</taxon>
        <taxon>Bacillati</taxon>
        <taxon>Actinomycetota</taxon>
        <taxon>Actinomycetes</taxon>
        <taxon>Kitasatosporales</taxon>
        <taxon>Streptomycetaceae</taxon>
        <taxon>Streptomyces</taxon>
    </lineage>
</organism>
<feature type="transmembrane region" description="Helical" evidence="2">
    <location>
        <begin position="88"/>
        <end position="111"/>
    </location>
</feature>
<sequence length="250" mass="25912">MAAERNEHEGVDALMAAITDEPLPDAARADAGFMAEHAAATAEVALLREQLGIIGQALSAPPAPEPVTRPVPSRLTRPARRRHPALRVLAYGTLATAVIAGMVTGVAWLGAHNGGATADSSSAQSKSDAPAKVSGDGPPPSDPEQVLACDRLVVEGTVARVETRADEPWSTVVLTVIRSYKPAKSPSQVSFLLDGGANPKPRTGQHVLVEVGRGQQNASLWAVGDTRVAANRAWIVKALPGSLHTTCSPG</sequence>
<dbReference type="EMBL" id="CP163431">
    <property type="protein sequence ID" value="XDP99653.1"/>
    <property type="molecule type" value="Genomic_DNA"/>
</dbReference>
<accession>A0AB39M0N1</accession>
<dbReference type="AlphaFoldDB" id="A0AB39M0N1"/>
<gene>
    <name evidence="3" type="ORF">AB5J58_05405</name>
</gene>
<evidence type="ECO:0008006" key="4">
    <source>
        <dbReference type="Google" id="ProtNLM"/>
    </source>
</evidence>
<keyword evidence="2" id="KW-0472">Membrane</keyword>
<feature type="region of interest" description="Disordered" evidence="1">
    <location>
        <begin position="115"/>
        <end position="145"/>
    </location>
</feature>